<dbReference type="SMART" id="SM00849">
    <property type="entry name" value="Lactamase_B"/>
    <property type="match status" value="1"/>
</dbReference>
<dbReference type="HAMAP" id="MF_01374">
    <property type="entry name" value="Glyoxalase_2"/>
    <property type="match status" value="1"/>
</dbReference>
<keyword evidence="4 7" id="KW-0479">Metal-binding</keyword>
<feature type="binding site" evidence="7">
    <location>
        <position position="71"/>
    </location>
    <ligand>
        <name>Zn(2+)</name>
        <dbReference type="ChEBI" id="CHEBI:29105"/>
        <label>2</label>
    </ligand>
</feature>
<dbReference type="Pfam" id="PF00753">
    <property type="entry name" value="Lactamase_B"/>
    <property type="match status" value="1"/>
</dbReference>
<accession>A0A849P4H0</accession>
<dbReference type="GO" id="GO:0004416">
    <property type="term" value="F:hydroxyacylglutathione hydrolase activity"/>
    <property type="evidence" value="ECO:0007669"/>
    <property type="project" value="UniProtKB-UniRule"/>
</dbReference>
<dbReference type="PIRSF" id="PIRSF005457">
    <property type="entry name" value="Glx"/>
    <property type="match status" value="1"/>
</dbReference>
<feature type="binding site" evidence="7">
    <location>
        <position position="147"/>
    </location>
    <ligand>
        <name>Zn(2+)</name>
        <dbReference type="ChEBI" id="CHEBI:29105"/>
        <label>1</label>
    </ligand>
</feature>
<evidence type="ECO:0000256" key="1">
    <source>
        <dbReference type="ARBA" id="ARBA00001623"/>
    </source>
</evidence>
<dbReference type="PANTHER" id="PTHR43705:SF1">
    <property type="entry name" value="HYDROXYACYLGLUTATHIONE HYDROLASE GLOB"/>
    <property type="match status" value="1"/>
</dbReference>
<dbReference type="InterPro" id="IPR017782">
    <property type="entry name" value="Hydroxyacylglutathione_Hdrlase"/>
</dbReference>
<dbReference type="Gene3D" id="3.60.15.10">
    <property type="entry name" value="Ribonuclease Z/Hydroxyacylglutathione hydrolase-like"/>
    <property type="match status" value="1"/>
</dbReference>
<feature type="binding site" evidence="7">
    <location>
        <position position="72"/>
    </location>
    <ligand>
        <name>Zn(2+)</name>
        <dbReference type="ChEBI" id="CHEBI:29105"/>
        <label>2</label>
    </ligand>
</feature>
<keyword evidence="6 7" id="KW-0862">Zinc</keyword>
<organism evidence="9 10">
    <name type="scientific">Pelistega suis</name>
    <dbReference type="NCBI Taxonomy" id="1631957"/>
    <lineage>
        <taxon>Bacteria</taxon>
        <taxon>Pseudomonadati</taxon>
        <taxon>Pseudomonadota</taxon>
        <taxon>Betaproteobacteria</taxon>
        <taxon>Burkholderiales</taxon>
        <taxon>Alcaligenaceae</taxon>
        <taxon>Pelistega</taxon>
    </lineage>
</organism>
<name>A0A849P4H0_9BURK</name>
<dbReference type="EMBL" id="JABGBN010000001">
    <property type="protein sequence ID" value="NOL50923.1"/>
    <property type="molecule type" value="Genomic_DNA"/>
</dbReference>
<dbReference type="GO" id="GO:0046872">
    <property type="term" value="F:metal ion binding"/>
    <property type="evidence" value="ECO:0007669"/>
    <property type="project" value="UniProtKB-KW"/>
</dbReference>
<dbReference type="InterPro" id="IPR001279">
    <property type="entry name" value="Metallo-B-lactamas"/>
</dbReference>
<dbReference type="UniPathway" id="UPA00619">
    <property type="reaction ID" value="UER00676"/>
</dbReference>
<dbReference type="EC" id="3.1.2.6" evidence="7"/>
<feature type="binding site" evidence="7">
    <location>
        <position position="125"/>
    </location>
    <ligand>
        <name>Zn(2+)</name>
        <dbReference type="ChEBI" id="CHEBI:29105"/>
        <label>1</label>
    </ligand>
</feature>
<comment type="similarity">
    <text evidence="3 7">Belongs to the metallo-beta-lactamase superfamily. Glyoxalase II family.</text>
</comment>
<comment type="subunit">
    <text evidence="7">Monomer.</text>
</comment>
<comment type="catalytic activity">
    <reaction evidence="1 7">
        <text>an S-(2-hydroxyacyl)glutathione + H2O = a 2-hydroxy carboxylate + glutathione + H(+)</text>
        <dbReference type="Rhea" id="RHEA:21864"/>
        <dbReference type="ChEBI" id="CHEBI:15377"/>
        <dbReference type="ChEBI" id="CHEBI:15378"/>
        <dbReference type="ChEBI" id="CHEBI:57925"/>
        <dbReference type="ChEBI" id="CHEBI:58896"/>
        <dbReference type="ChEBI" id="CHEBI:71261"/>
        <dbReference type="EC" id="3.1.2.6"/>
    </reaction>
</comment>
<evidence type="ECO:0000256" key="3">
    <source>
        <dbReference type="ARBA" id="ARBA00006759"/>
    </source>
</evidence>
<dbReference type="Proteomes" id="UP000537862">
    <property type="component" value="Unassembled WGS sequence"/>
</dbReference>
<feature type="binding site" evidence="7">
    <location>
        <position position="67"/>
    </location>
    <ligand>
        <name>Zn(2+)</name>
        <dbReference type="ChEBI" id="CHEBI:29105"/>
        <label>1</label>
    </ligand>
</feature>
<comment type="pathway">
    <text evidence="2 7">Secondary metabolite metabolism; methylglyoxal degradation; (R)-lactate from methylglyoxal: step 2/2.</text>
</comment>
<evidence type="ECO:0000259" key="8">
    <source>
        <dbReference type="SMART" id="SM00849"/>
    </source>
</evidence>
<proteinExistence type="inferred from homology"/>
<keyword evidence="10" id="KW-1185">Reference proteome</keyword>
<evidence type="ECO:0000313" key="9">
    <source>
        <dbReference type="EMBL" id="NOL50923.1"/>
    </source>
</evidence>
<evidence type="ECO:0000256" key="6">
    <source>
        <dbReference type="ARBA" id="ARBA00022833"/>
    </source>
</evidence>
<dbReference type="Pfam" id="PF16123">
    <property type="entry name" value="HAGH_C"/>
    <property type="match status" value="1"/>
</dbReference>
<sequence>MKNLNKMFIHKGVAVIKVEPIPAFNDNYIWIIEDGRYACIVDPGQKDPIIDYLTKRRLQLKSILITHHHHDHTGAVLDLVELTGAHVYGPMNAIIQGIDTYVQEDDLVSLAPLDLVLRVLEVPGHTLDHVAYVGEMSNGQTIAFCGDTLFSCGSGRLFEGNSTQMLQSLDKFKKMSQNTLLYCAHEYTLSNIRWALAVEPNNIDLQHWEREAVCLREQALPTVPTTLEQELKTNPFLRVGEQTVQQAAQAYAGHVLSSRAEVFSVLREWKNHF</sequence>
<dbReference type="InterPro" id="IPR036866">
    <property type="entry name" value="RibonucZ/Hydroxyglut_hydro"/>
</dbReference>
<gene>
    <name evidence="7 9" type="primary">gloB</name>
    <name evidence="9" type="ORF">HKX39_01850</name>
</gene>
<feature type="binding site" evidence="7">
    <location>
        <position position="147"/>
    </location>
    <ligand>
        <name>Zn(2+)</name>
        <dbReference type="ChEBI" id="CHEBI:29105"/>
        <label>2</label>
    </ligand>
</feature>
<dbReference type="PANTHER" id="PTHR43705">
    <property type="entry name" value="HYDROXYACYLGLUTATHIONE HYDROLASE"/>
    <property type="match status" value="1"/>
</dbReference>
<evidence type="ECO:0000256" key="4">
    <source>
        <dbReference type="ARBA" id="ARBA00022723"/>
    </source>
</evidence>
<dbReference type="CDD" id="cd07723">
    <property type="entry name" value="hydroxyacylglutathione_hydrolase_MBL-fold"/>
    <property type="match status" value="1"/>
</dbReference>
<comment type="function">
    <text evidence="7">Thiolesterase that catalyzes the hydrolysis of S-D-lactoyl-glutathione to form glutathione and D-lactic acid.</text>
</comment>
<reference evidence="9 10" key="1">
    <citation type="submission" date="2020-05" db="EMBL/GenBank/DDBJ databases">
        <authorList>
            <person name="Niu N."/>
        </authorList>
    </citation>
    <scope>NUCLEOTIDE SEQUENCE [LARGE SCALE GENOMIC DNA]</scope>
    <source>
        <strain evidence="9 10">3340-03</strain>
    </source>
</reference>
<dbReference type="SUPFAM" id="SSF56281">
    <property type="entry name" value="Metallo-hydrolase/oxidoreductase"/>
    <property type="match status" value="1"/>
</dbReference>
<comment type="cofactor">
    <cofactor evidence="7">
        <name>Zn(2+)</name>
        <dbReference type="ChEBI" id="CHEBI:29105"/>
    </cofactor>
    <text evidence="7">Binds 2 Zn(2+) ions per subunit.</text>
</comment>
<evidence type="ECO:0000256" key="2">
    <source>
        <dbReference type="ARBA" id="ARBA00004963"/>
    </source>
</evidence>
<dbReference type="NCBIfam" id="TIGR03413">
    <property type="entry name" value="GSH_gloB"/>
    <property type="match status" value="1"/>
</dbReference>
<comment type="caution">
    <text evidence="9">The sequence shown here is derived from an EMBL/GenBank/DDBJ whole genome shotgun (WGS) entry which is preliminary data.</text>
</comment>
<feature type="domain" description="Metallo-beta-lactamase" evidence="8">
    <location>
        <begin position="26"/>
        <end position="185"/>
    </location>
</feature>
<dbReference type="InterPro" id="IPR035680">
    <property type="entry name" value="Clx_II_MBL"/>
</dbReference>
<dbReference type="AlphaFoldDB" id="A0A849P4H0"/>
<evidence type="ECO:0000256" key="5">
    <source>
        <dbReference type="ARBA" id="ARBA00022801"/>
    </source>
</evidence>
<evidence type="ECO:0000256" key="7">
    <source>
        <dbReference type="HAMAP-Rule" id="MF_01374"/>
    </source>
</evidence>
<dbReference type="InterPro" id="IPR032282">
    <property type="entry name" value="HAGH_C"/>
</dbReference>
<feature type="binding site" evidence="7">
    <location>
        <position position="69"/>
    </location>
    <ligand>
        <name>Zn(2+)</name>
        <dbReference type="ChEBI" id="CHEBI:29105"/>
        <label>1</label>
    </ligand>
</feature>
<dbReference type="GO" id="GO:0019243">
    <property type="term" value="P:methylglyoxal catabolic process to D-lactate via S-lactoyl-glutathione"/>
    <property type="evidence" value="ECO:0007669"/>
    <property type="project" value="UniProtKB-UniRule"/>
</dbReference>
<protein>
    <recommendedName>
        <fullName evidence="7">Hydroxyacylglutathione hydrolase</fullName>
        <ecNumber evidence="7">3.1.2.6</ecNumber>
    </recommendedName>
    <alternativeName>
        <fullName evidence="7">Glyoxalase II</fullName>
        <shortName evidence="7">Glx II</shortName>
    </alternativeName>
</protein>
<evidence type="ECO:0000313" key="10">
    <source>
        <dbReference type="Proteomes" id="UP000537862"/>
    </source>
</evidence>
<keyword evidence="5 7" id="KW-0378">Hydrolase</keyword>
<dbReference type="InterPro" id="IPR050110">
    <property type="entry name" value="Glyoxalase_II_hydrolase"/>
</dbReference>
<feature type="binding site" evidence="7">
    <location>
        <position position="185"/>
    </location>
    <ligand>
        <name>Zn(2+)</name>
        <dbReference type="ChEBI" id="CHEBI:29105"/>
        <label>2</label>
    </ligand>
</feature>